<dbReference type="EMBL" id="JAODUP010000008">
    <property type="protein sequence ID" value="KAK2169651.1"/>
    <property type="molecule type" value="Genomic_DNA"/>
</dbReference>
<dbReference type="PROSITE" id="PS50002">
    <property type="entry name" value="SH3"/>
    <property type="match status" value="2"/>
</dbReference>
<feature type="compositionally biased region" description="Polar residues" evidence="3">
    <location>
        <begin position="264"/>
        <end position="273"/>
    </location>
</feature>
<dbReference type="Gene3D" id="3.30.1520.10">
    <property type="entry name" value="Phox-like domain"/>
    <property type="match status" value="1"/>
</dbReference>
<keyword evidence="6" id="KW-1185">Reference proteome</keyword>
<gene>
    <name evidence="5" type="ORF">LSH36_8g09046</name>
</gene>
<organism evidence="5 6">
    <name type="scientific">Paralvinella palmiformis</name>
    <dbReference type="NCBI Taxonomy" id="53620"/>
    <lineage>
        <taxon>Eukaryota</taxon>
        <taxon>Metazoa</taxon>
        <taxon>Spiralia</taxon>
        <taxon>Lophotrochozoa</taxon>
        <taxon>Annelida</taxon>
        <taxon>Polychaeta</taxon>
        <taxon>Sedentaria</taxon>
        <taxon>Canalipalpata</taxon>
        <taxon>Terebellida</taxon>
        <taxon>Terebelliformia</taxon>
        <taxon>Alvinellidae</taxon>
        <taxon>Paralvinella</taxon>
    </lineage>
</organism>
<evidence type="ECO:0000256" key="2">
    <source>
        <dbReference type="PROSITE-ProRule" id="PRU00192"/>
    </source>
</evidence>
<dbReference type="Proteomes" id="UP001208570">
    <property type="component" value="Unassembled WGS sequence"/>
</dbReference>
<dbReference type="GO" id="GO:0016176">
    <property type="term" value="F:superoxide-generating NADPH oxidase activator activity"/>
    <property type="evidence" value="ECO:0007669"/>
    <property type="project" value="TreeGrafter"/>
</dbReference>
<accession>A0AAD9KE38</accession>
<dbReference type="InterPro" id="IPR051228">
    <property type="entry name" value="NADPH_Oxidase/PX-Domain"/>
</dbReference>
<evidence type="ECO:0000313" key="6">
    <source>
        <dbReference type="Proteomes" id="UP001208570"/>
    </source>
</evidence>
<dbReference type="PRINTS" id="PR01887">
    <property type="entry name" value="SPECTRNALPHA"/>
</dbReference>
<protein>
    <recommendedName>
        <fullName evidence="4">SH3 domain-containing protein</fullName>
    </recommendedName>
</protein>
<evidence type="ECO:0000313" key="5">
    <source>
        <dbReference type="EMBL" id="KAK2169651.1"/>
    </source>
</evidence>
<evidence type="ECO:0000256" key="1">
    <source>
        <dbReference type="ARBA" id="ARBA00022443"/>
    </source>
</evidence>
<feature type="domain" description="SH3" evidence="4">
    <location>
        <begin position="82"/>
        <end position="141"/>
    </location>
</feature>
<dbReference type="GO" id="GO:0005737">
    <property type="term" value="C:cytoplasm"/>
    <property type="evidence" value="ECO:0007669"/>
    <property type="project" value="TreeGrafter"/>
</dbReference>
<dbReference type="AlphaFoldDB" id="A0AAD9KE38"/>
<dbReference type="PANTHER" id="PTHR15706:SF10">
    <property type="entry name" value="NADPH OXIDASE ORGANIZER 1"/>
    <property type="match status" value="1"/>
</dbReference>
<feature type="region of interest" description="Disordered" evidence="3">
    <location>
        <begin position="210"/>
        <end position="231"/>
    </location>
</feature>
<sequence>MVCKVVVTEGYLLITAEPQYRHIYTRKEAIERLDQLYNYCKELLSMPENILNSDVVKYFFMPVMADIIQQRKCTGLAISAPIASEEFKVKTDYESKDANEISLKAGEIVTILEKTETGWWKVISDNGRGWVPRSYLLPLQNDYQKLDLDGDCCAYVAANVYKAQQNDELDLEEGVAMMVLEKNDTGWWKVRCKNGEGIVPRVCINPLDSPDGKKHFNPELTNSEKSDKSKPKTVAVCENKCCMTTTSPRRMSKSKPAPLPPLPTQDSGSNSMKVSLIGEPKSENKPASSNSP</sequence>
<name>A0AAD9KE38_9ANNE</name>
<dbReference type="SUPFAM" id="SSF50044">
    <property type="entry name" value="SH3-domain"/>
    <property type="match status" value="2"/>
</dbReference>
<proteinExistence type="predicted"/>
<dbReference type="GO" id="GO:0035091">
    <property type="term" value="F:phosphatidylinositol binding"/>
    <property type="evidence" value="ECO:0007669"/>
    <property type="project" value="InterPro"/>
</dbReference>
<dbReference type="InterPro" id="IPR001452">
    <property type="entry name" value="SH3_domain"/>
</dbReference>
<dbReference type="InterPro" id="IPR036028">
    <property type="entry name" value="SH3-like_dom_sf"/>
</dbReference>
<evidence type="ECO:0000259" key="4">
    <source>
        <dbReference type="PROSITE" id="PS50002"/>
    </source>
</evidence>
<feature type="region of interest" description="Disordered" evidence="3">
    <location>
        <begin position="246"/>
        <end position="292"/>
    </location>
</feature>
<dbReference type="GO" id="GO:0042554">
    <property type="term" value="P:superoxide anion generation"/>
    <property type="evidence" value="ECO:0007669"/>
    <property type="project" value="TreeGrafter"/>
</dbReference>
<dbReference type="PANTHER" id="PTHR15706">
    <property type="entry name" value="SH3 MULTIPLE DOMAIN"/>
    <property type="match status" value="1"/>
</dbReference>
<keyword evidence="1 2" id="KW-0728">SH3 domain</keyword>
<dbReference type="SMART" id="SM00326">
    <property type="entry name" value="SH3"/>
    <property type="match status" value="2"/>
</dbReference>
<dbReference type="Gene3D" id="2.30.30.40">
    <property type="entry name" value="SH3 Domains"/>
    <property type="match status" value="2"/>
</dbReference>
<feature type="domain" description="SH3" evidence="4">
    <location>
        <begin position="150"/>
        <end position="209"/>
    </location>
</feature>
<feature type="compositionally biased region" description="Basic and acidic residues" evidence="3">
    <location>
        <begin position="210"/>
        <end position="230"/>
    </location>
</feature>
<reference evidence="5" key="1">
    <citation type="journal article" date="2023" name="Mol. Biol. Evol.">
        <title>Third-Generation Sequencing Reveals the Adaptive Role of the Epigenome in Three Deep-Sea Polychaetes.</title>
        <authorList>
            <person name="Perez M."/>
            <person name="Aroh O."/>
            <person name="Sun Y."/>
            <person name="Lan Y."/>
            <person name="Juniper S.K."/>
            <person name="Young C.R."/>
            <person name="Angers B."/>
            <person name="Qian P.Y."/>
        </authorList>
    </citation>
    <scope>NUCLEOTIDE SEQUENCE</scope>
    <source>
        <strain evidence="5">P08H-3</strain>
    </source>
</reference>
<comment type="caution">
    <text evidence="5">The sequence shown here is derived from an EMBL/GenBank/DDBJ whole genome shotgun (WGS) entry which is preliminary data.</text>
</comment>
<evidence type="ECO:0000256" key="3">
    <source>
        <dbReference type="SAM" id="MobiDB-lite"/>
    </source>
</evidence>
<dbReference type="InterPro" id="IPR036871">
    <property type="entry name" value="PX_dom_sf"/>
</dbReference>
<dbReference type="Pfam" id="PF00018">
    <property type="entry name" value="SH3_1"/>
    <property type="match status" value="2"/>
</dbReference>
<dbReference type="SUPFAM" id="SSF64268">
    <property type="entry name" value="PX domain"/>
    <property type="match status" value="1"/>
</dbReference>